<feature type="domain" description="PBP" evidence="1">
    <location>
        <begin position="24"/>
        <end position="256"/>
    </location>
</feature>
<dbReference type="InterPro" id="IPR024370">
    <property type="entry name" value="PBP_domain"/>
</dbReference>
<dbReference type="EMBL" id="UOEU01000351">
    <property type="protein sequence ID" value="VAW32392.1"/>
    <property type="molecule type" value="Genomic_DNA"/>
</dbReference>
<sequence length="280" mass="30358">MKRWYWITCGILAVFLLAACGSQETAVLRLATTTSTYDSGLLDAILPDFEEKYNARVDVVAVGTGQAIALGEAGDADVILVHARTREDQFVAEGHALFRADVMVNDFVIVGPANDPAAIRDATLATDALRAIAKTESPFVSRGDDSGTHIRERSLWEVAGLDPEGMSWYNSVGQGMGATLIFANEINAYTLTDRGTFLSIQDNLPNLQLLVKGRNLAENDDPTMLNEYGVLPINPEKGGINEELAAAFITWITSPETQATLGNYGVDKFDQPLFYPNAQP</sequence>
<reference evidence="2" key="1">
    <citation type="submission" date="2018-06" db="EMBL/GenBank/DDBJ databases">
        <authorList>
            <person name="Zhirakovskaya E."/>
        </authorList>
    </citation>
    <scope>NUCLEOTIDE SEQUENCE</scope>
</reference>
<dbReference type="AlphaFoldDB" id="A0A3B0V0U5"/>
<dbReference type="Gene3D" id="3.40.190.10">
    <property type="entry name" value="Periplasmic binding protein-like II"/>
    <property type="match status" value="2"/>
</dbReference>
<dbReference type="CDD" id="cd05466">
    <property type="entry name" value="PBP2_LTTR_substrate"/>
    <property type="match status" value="1"/>
</dbReference>
<dbReference type="PROSITE" id="PS51257">
    <property type="entry name" value="PROKAR_LIPOPROTEIN"/>
    <property type="match status" value="1"/>
</dbReference>
<gene>
    <name evidence="2" type="ORF">MNBD_CHLOROFLEXI01-3213</name>
</gene>
<protein>
    <submittedName>
        <fullName evidence="2">Tungstate ABC transporter, substrate-binding protein</fullName>
    </submittedName>
</protein>
<dbReference type="InterPro" id="IPR052738">
    <property type="entry name" value="ABC-Tungstate_binding"/>
</dbReference>
<dbReference type="SUPFAM" id="SSF53850">
    <property type="entry name" value="Periplasmic binding protein-like II"/>
    <property type="match status" value="1"/>
</dbReference>
<evidence type="ECO:0000259" key="1">
    <source>
        <dbReference type="Pfam" id="PF12849"/>
    </source>
</evidence>
<name>A0A3B0V0U5_9ZZZZ</name>
<dbReference type="Pfam" id="PF12849">
    <property type="entry name" value="PBP_like_2"/>
    <property type="match status" value="1"/>
</dbReference>
<proteinExistence type="predicted"/>
<organism evidence="2">
    <name type="scientific">hydrothermal vent metagenome</name>
    <dbReference type="NCBI Taxonomy" id="652676"/>
    <lineage>
        <taxon>unclassified sequences</taxon>
        <taxon>metagenomes</taxon>
        <taxon>ecological metagenomes</taxon>
    </lineage>
</organism>
<accession>A0A3B0V0U5</accession>
<evidence type="ECO:0000313" key="2">
    <source>
        <dbReference type="EMBL" id="VAW32392.1"/>
    </source>
</evidence>
<dbReference type="PANTHER" id="PTHR37945:SF1">
    <property type="entry name" value="EXTRACELLULAR TUNGSTATE BINDING PROTEIN"/>
    <property type="match status" value="1"/>
</dbReference>
<dbReference type="PANTHER" id="PTHR37945">
    <property type="entry name" value="EXTRACELLULAR TUNGSTATE BINDING PROTEIN"/>
    <property type="match status" value="1"/>
</dbReference>